<dbReference type="InterPro" id="IPR003323">
    <property type="entry name" value="OTU_dom"/>
</dbReference>
<dbReference type="GO" id="GO:0071108">
    <property type="term" value="P:protein K48-linked deubiquitination"/>
    <property type="evidence" value="ECO:0007669"/>
    <property type="project" value="TreeGrafter"/>
</dbReference>
<evidence type="ECO:0000313" key="9">
    <source>
        <dbReference type="Proteomes" id="UP000193920"/>
    </source>
</evidence>
<dbReference type="Gene3D" id="3.30.200.60">
    <property type="entry name" value="Peptidase C65 Otubain, subdomain 1"/>
    <property type="match status" value="1"/>
</dbReference>
<evidence type="ECO:0000313" key="8">
    <source>
        <dbReference type="EMBL" id="ORY21611.1"/>
    </source>
</evidence>
<dbReference type="CDD" id="cd22749">
    <property type="entry name" value="Otubain_C65"/>
    <property type="match status" value="1"/>
</dbReference>
<dbReference type="STRING" id="1754190.A0A1Y2AGD2"/>
<dbReference type="EC" id="3.4.19.12" evidence="2"/>
<evidence type="ECO:0000256" key="2">
    <source>
        <dbReference type="ARBA" id="ARBA00012759"/>
    </source>
</evidence>
<evidence type="ECO:0000256" key="4">
    <source>
        <dbReference type="ARBA" id="ARBA00022786"/>
    </source>
</evidence>
<evidence type="ECO:0000259" key="7">
    <source>
        <dbReference type="PROSITE" id="PS50802"/>
    </source>
</evidence>
<keyword evidence="9" id="KW-1185">Reference proteome</keyword>
<gene>
    <name evidence="8" type="ORF">LY90DRAFT_676185</name>
</gene>
<dbReference type="InterPro" id="IPR042467">
    <property type="entry name" value="Peptidase_C65_otubain_sub2"/>
</dbReference>
<keyword evidence="4" id="KW-0833">Ubl conjugation pathway</keyword>
<keyword evidence="3" id="KW-0645">Protease</keyword>
<evidence type="ECO:0000256" key="5">
    <source>
        <dbReference type="ARBA" id="ARBA00022801"/>
    </source>
</evidence>
<comment type="catalytic activity">
    <reaction evidence="1">
        <text>Thiol-dependent hydrolysis of ester, thioester, amide, peptide and isopeptide bonds formed by the C-terminal Gly of ubiquitin (a 76-residue protein attached to proteins as an intracellular targeting signal).</text>
        <dbReference type="EC" id="3.4.19.12"/>
    </reaction>
</comment>
<dbReference type="EMBL" id="MCOG01000262">
    <property type="protein sequence ID" value="ORY21611.1"/>
    <property type="molecule type" value="Genomic_DNA"/>
</dbReference>
<dbReference type="PROSITE" id="PS50802">
    <property type="entry name" value="OTU"/>
    <property type="match status" value="1"/>
</dbReference>
<dbReference type="Gene3D" id="1.20.1300.20">
    <property type="entry name" value="Peptidase C65 Otubain, subdomain 2"/>
    <property type="match status" value="1"/>
</dbReference>
<dbReference type="InterPro" id="IPR038765">
    <property type="entry name" value="Papain-like_cys_pep_sf"/>
</dbReference>
<keyword evidence="5" id="KW-0378">Hydrolase</keyword>
<sequence length="259" mass="30769">MDTPKDEDTFYDNVSDDTIINYEDLIKEEKEQEELVSDYDVISNYKVNYIDSEIFSKKINQLQKKCKGYRSVRKDGNCFYRSFTYKYFELVNKNPDSKWSKEMRKISGDTLNVLISANYERDAIQEFYQYFMDAFDHRKFNDVSFKDDYIGNGIVFYLRLICSAELKLHHEKYEMFLEEPLESFITKQVEPLGRDVDNVQIMAIVNALKVCINIAYLDGTSYEVNYIKFGEEYRENETTPILHLLFTPGHYDILYANEE</sequence>
<dbReference type="OrthoDB" id="18915at2759"/>
<reference evidence="8 9" key="1">
    <citation type="submission" date="2016-08" db="EMBL/GenBank/DDBJ databases">
        <title>A Parts List for Fungal Cellulosomes Revealed by Comparative Genomics.</title>
        <authorList>
            <consortium name="DOE Joint Genome Institute"/>
            <person name="Haitjema C.H."/>
            <person name="Gilmore S.P."/>
            <person name="Henske J.K."/>
            <person name="Solomon K.V."/>
            <person name="De Groot R."/>
            <person name="Kuo A."/>
            <person name="Mondo S.J."/>
            <person name="Salamov A.A."/>
            <person name="Labutti K."/>
            <person name="Zhao Z."/>
            <person name="Chiniquy J."/>
            <person name="Barry K."/>
            <person name="Brewer H.M."/>
            <person name="Purvine S.O."/>
            <person name="Wright A.T."/>
            <person name="Boxma B."/>
            <person name="Van Alen T."/>
            <person name="Hackstein J.H."/>
            <person name="Baker S.E."/>
            <person name="Grigoriev I.V."/>
            <person name="O'Malley M.A."/>
        </authorList>
    </citation>
    <scope>NUCLEOTIDE SEQUENCE [LARGE SCALE GENOMIC DNA]</scope>
    <source>
        <strain evidence="8 9">G1</strain>
    </source>
</reference>
<protein>
    <recommendedName>
        <fullName evidence="2">ubiquitinyl hydrolase 1</fullName>
        <ecNumber evidence="2">3.4.19.12</ecNumber>
    </recommendedName>
</protein>
<evidence type="ECO:0000256" key="6">
    <source>
        <dbReference type="ARBA" id="ARBA00022807"/>
    </source>
</evidence>
<dbReference type="InterPro" id="IPR042468">
    <property type="entry name" value="Peptidase_C65_otubain_sub1"/>
</dbReference>
<dbReference type="PANTHER" id="PTHR12931">
    <property type="entry name" value="UBIQUITIN THIOLESTERASE PROTEIN OTUB"/>
    <property type="match status" value="1"/>
</dbReference>
<evidence type="ECO:0000256" key="3">
    <source>
        <dbReference type="ARBA" id="ARBA00022670"/>
    </source>
</evidence>
<dbReference type="AlphaFoldDB" id="A0A1Y2AGD2"/>
<dbReference type="Pfam" id="PF10275">
    <property type="entry name" value="Peptidase_C65"/>
    <property type="match status" value="1"/>
</dbReference>
<dbReference type="GO" id="GO:0043130">
    <property type="term" value="F:ubiquitin binding"/>
    <property type="evidence" value="ECO:0007669"/>
    <property type="project" value="TreeGrafter"/>
</dbReference>
<keyword evidence="6" id="KW-0788">Thiol protease</keyword>
<evidence type="ECO:0000256" key="1">
    <source>
        <dbReference type="ARBA" id="ARBA00000707"/>
    </source>
</evidence>
<name>A0A1Y2AGD2_9FUNG</name>
<proteinExistence type="predicted"/>
<dbReference type="InterPro" id="IPR019400">
    <property type="entry name" value="Peptidase_C65_otubain"/>
</dbReference>
<dbReference type="Proteomes" id="UP000193920">
    <property type="component" value="Unassembled WGS sequence"/>
</dbReference>
<dbReference type="GO" id="GO:0004843">
    <property type="term" value="F:cysteine-type deubiquitinase activity"/>
    <property type="evidence" value="ECO:0007669"/>
    <property type="project" value="UniProtKB-EC"/>
</dbReference>
<dbReference type="GO" id="GO:0006508">
    <property type="term" value="P:proteolysis"/>
    <property type="evidence" value="ECO:0007669"/>
    <property type="project" value="UniProtKB-KW"/>
</dbReference>
<dbReference type="PANTHER" id="PTHR12931:SF15">
    <property type="entry name" value="UBIQUITIN THIOESTERASE OTUBAIN-LIKE"/>
    <property type="match status" value="1"/>
</dbReference>
<accession>A0A1Y2AGD2</accession>
<organism evidence="8 9">
    <name type="scientific">Neocallimastix californiae</name>
    <dbReference type="NCBI Taxonomy" id="1754190"/>
    <lineage>
        <taxon>Eukaryota</taxon>
        <taxon>Fungi</taxon>
        <taxon>Fungi incertae sedis</taxon>
        <taxon>Chytridiomycota</taxon>
        <taxon>Chytridiomycota incertae sedis</taxon>
        <taxon>Neocallimastigomycetes</taxon>
        <taxon>Neocallimastigales</taxon>
        <taxon>Neocallimastigaceae</taxon>
        <taxon>Neocallimastix</taxon>
    </lineage>
</organism>
<comment type="caution">
    <text evidence="8">The sequence shown here is derived from an EMBL/GenBank/DDBJ whole genome shotgun (WGS) entry which is preliminary data.</text>
</comment>
<feature type="domain" description="OTU" evidence="7">
    <location>
        <begin position="67"/>
        <end position="257"/>
    </location>
</feature>
<dbReference type="SUPFAM" id="SSF54001">
    <property type="entry name" value="Cysteine proteinases"/>
    <property type="match status" value="1"/>
</dbReference>
<dbReference type="GO" id="GO:0005634">
    <property type="term" value="C:nucleus"/>
    <property type="evidence" value="ECO:0007669"/>
    <property type="project" value="TreeGrafter"/>
</dbReference>